<name>A0ACB8D5D2_DERSI</name>
<dbReference type="EMBL" id="CM023472">
    <property type="protein sequence ID" value="KAH7959730.1"/>
    <property type="molecule type" value="Genomic_DNA"/>
</dbReference>
<evidence type="ECO:0000313" key="2">
    <source>
        <dbReference type="Proteomes" id="UP000821865"/>
    </source>
</evidence>
<evidence type="ECO:0000313" key="1">
    <source>
        <dbReference type="EMBL" id="KAH7959730.1"/>
    </source>
</evidence>
<comment type="caution">
    <text evidence="1">The sequence shown here is derived from an EMBL/GenBank/DDBJ whole genome shotgun (WGS) entry which is preliminary data.</text>
</comment>
<dbReference type="Proteomes" id="UP000821865">
    <property type="component" value="Chromosome 3"/>
</dbReference>
<accession>A0ACB8D5D2</accession>
<protein>
    <submittedName>
        <fullName evidence="1">Uncharacterized protein</fullName>
    </submittedName>
</protein>
<proteinExistence type="predicted"/>
<gene>
    <name evidence="1" type="ORF">HPB49_013320</name>
</gene>
<keyword evidence="2" id="KW-1185">Reference proteome</keyword>
<sequence>MKPGVGRRQQVSNGRRVAGSTKQVRCDRVEGLGIQAQSPGSPLFRSSSSSLRRALTVEQTAACGGKTPGLLVTMQQRRPAHQIIDGVPRCTGLNADRLRENLKFRAKKGDVVQVTFPKSGTHWLMYITHLILREGQPMTTYEEFAKEWRFVEYMDIKDWTSSLPLRTFATHLALDKRSMTEEGKYVYLARNPWDVCVSFYHMATNISSYEFQDGTFEDLVDAFVSGNFGYGDYFEHVAAGYALREQPNVFFATYEELKKNTSEVVLRLAYFLGDQYGRALEEDEASLQKLLERSQPDYMRNVVVLDLSGKGNPQWDEVISSKKVTCNEGHEGDKNKYSYVRRGKVGSWKDYFTPDLLRRMENRILEAERESSFMDLWKDIRAEAIRTMQNSE</sequence>
<organism evidence="1 2">
    <name type="scientific">Dermacentor silvarum</name>
    <name type="common">Tick</name>
    <dbReference type="NCBI Taxonomy" id="543639"/>
    <lineage>
        <taxon>Eukaryota</taxon>
        <taxon>Metazoa</taxon>
        <taxon>Ecdysozoa</taxon>
        <taxon>Arthropoda</taxon>
        <taxon>Chelicerata</taxon>
        <taxon>Arachnida</taxon>
        <taxon>Acari</taxon>
        <taxon>Parasitiformes</taxon>
        <taxon>Ixodida</taxon>
        <taxon>Ixodoidea</taxon>
        <taxon>Ixodidae</taxon>
        <taxon>Rhipicephalinae</taxon>
        <taxon>Dermacentor</taxon>
    </lineage>
</organism>
<reference evidence="1" key="1">
    <citation type="submission" date="2020-05" db="EMBL/GenBank/DDBJ databases">
        <title>Large-scale comparative analyses of tick genomes elucidate their genetic diversity and vector capacities.</title>
        <authorList>
            <person name="Jia N."/>
            <person name="Wang J."/>
            <person name="Shi W."/>
            <person name="Du L."/>
            <person name="Sun Y."/>
            <person name="Zhan W."/>
            <person name="Jiang J."/>
            <person name="Wang Q."/>
            <person name="Zhang B."/>
            <person name="Ji P."/>
            <person name="Sakyi L.B."/>
            <person name="Cui X."/>
            <person name="Yuan T."/>
            <person name="Jiang B."/>
            <person name="Yang W."/>
            <person name="Lam T.T.-Y."/>
            <person name="Chang Q."/>
            <person name="Ding S."/>
            <person name="Wang X."/>
            <person name="Zhu J."/>
            <person name="Ruan X."/>
            <person name="Zhao L."/>
            <person name="Wei J."/>
            <person name="Que T."/>
            <person name="Du C."/>
            <person name="Cheng J."/>
            <person name="Dai P."/>
            <person name="Han X."/>
            <person name="Huang E."/>
            <person name="Gao Y."/>
            <person name="Liu J."/>
            <person name="Shao H."/>
            <person name="Ye R."/>
            <person name="Li L."/>
            <person name="Wei W."/>
            <person name="Wang X."/>
            <person name="Wang C."/>
            <person name="Yang T."/>
            <person name="Huo Q."/>
            <person name="Li W."/>
            <person name="Guo W."/>
            <person name="Chen H."/>
            <person name="Zhou L."/>
            <person name="Ni X."/>
            <person name="Tian J."/>
            <person name="Zhou Y."/>
            <person name="Sheng Y."/>
            <person name="Liu T."/>
            <person name="Pan Y."/>
            <person name="Xia L."/>
            <person name="Li J."/>
            <person name="Zhao F."/>
            <person name="Cao W."/>
        </authorList>
    </citation>
    <scope>NUCLEOTIDE SEQUENCE</scope>
    <source>
        <strain evidence="1">Dsil-2018</strain>
    </source>
</reference>